<evidence type="ECO:0000313" key="2">
    <source>
        <dbReference type="EMBL" id="GIM78889.1"/>
    </source>
</evidence>
<dbReference type="PANTHER" id="PTHR33164">
    <property type="entry name" value="TRANSCRIPTIONAL REGULATOR, MARR FAMILY"/>
    <property type="match status" value="1"/>
</dbReference>
<dbReference type="AlphaFoldDB" id="A0A919SWE3"/>
<dbReference type="PROSITE" id="PS50995">
    <property type="entry name" value="HTH_MARR_2"/>
    <property type="match status" value="1"/>
</dbReference>
<dbReference type="SUPFAM" id="SSF46785">
    <property type="entry name" value="Winged helix' DNA-binding domain"/>
    <property type="match status" value="1"/>
</dbReference>
<accession>A0A919SWE3</accession>
<name>A0A919SWE3_9ACTN</name>
<dbReference type="PRINTS" id="PR00598">
    <property type="entry name" value="HTHMARR"/>
</dbReference>
<dbReference type="EMBL" id="BOQL01000078">
    <property type="protein sequence ID" value="GIM78889.1"/>
    <property type="molecule type" value="Genomic_DNA"/>
</dbReference>
<dbReference type="InterPro" id="IPR039422">
    <property type="entry name" value="MarR/SlyA-like"/>
</dbReference>
<dbReference type="GO" id="GO:0003700">
    <property type="term" value="F:DNA-binding transcription factor activity"/>
    <property type="evidence" value="ECO:0007669"/>
    <property type="project" value="InterPro"/>
</dbReference>
<dbReference type="GO" id="GO:0006950">
    <property type="term" value="P:response to stress"/>
    <property type="evidence" value="ECO:0007669"/>
    <property type="project" value="TreeGrafter"/>
</dbReference>
<comment type="caution">
    <text evidence="2">The sequence shown here is derived from an EMBL/GenBank/DDBJ whole genome shotgun (WGS) entry which is preliminary data.</text>
</comment>
<proteinExistence type="predicted"/>
<organism evidence="2 3">
    <name type="scientific">Actinoplanes auranticolor</name>
    <dbReference type="NCBI Taxonomy" id="47988"/>
    <lineage>
        <taxon>Bacteria</taxon>
        <taxon>Bacillati</taxon>
        <taxon>Actinomycetota</taxon>
        <taxon>Actinomycetes</taxon>
        <taxon>Micromonosporales</taxon>
        <taxon>Micromonosporaceae</taxon>
        <taxon>Actinoplanes</taxon>
    </lineage>
</organism>
<sequence>MNERSGAPSAAAGGPISHTIFRLARIHSQLAGRLLREAGLHASQELTLMVLWDAGPQRQTELGAELGMDSAGTTRVVHRLEQAGFVRRRPDPCDRRATLVEVTTAGQALREQVERIWTQLEELTVADMSPAEQRAALDTLLRLEGNVLDTVPGGRAGQAAARRGVTRE</sequence>
<keyword evidence="3" id="KW-1185">Reference proteome</keyword>
<dbReference type="SMART" id="SM00347">
    <property type="entry name" value="HTH_MARR"/>
    <property type="match status" value="1"/>
</dbReference>
<dbReference type="InterPro" id="IPR000835">
    <property type="entry name" value="HTH_MarR-typ"/>
</dbReference>
<dbReference type="RefSeq" id="WP_212994100.1">
    <property type="nucleotide sequence ID" value="NZ_BAABEA010000022.1"/>
</dbReference>
<dbReference type="PANTHER" id="PTHR33164:SF43">
    <property type="entry name" value="HTH-TYPE TRANSCRIPTIONAL REPRESSOR YETL"/>
    <property type="match status" value="1"/>
</dbReference>
<gene>
    <name evidence="2" type="ORF">Aau02nite_83010</name>
</gene>
<dbReference type="InterPro" id="IPR036390">
    <property type="entry name" value="WH_DNA-bd_sf"/>
</dbReference>
<reference evidence="2" key="1">
    <citation type="submission" date="2021-03" db="EMBL/GenBank/DDBJ databases">
        <title>Whole genome shotgun sequence of Actinoplanes auranticolor NBRC 12245.</title>
        <authorList>
            <person name="Komaki H."/>
            <person name="Tamura T."/>
        </authorList>
    </citation>
    <scope>NUCLEOTIDE SEQUENCE</scope>
    <source>
        <strain evidence="2">NBRC 12245</strain>
    </source>
</reference>
<feature type="domain" description="HTH marR-type" evidence="1">
    <location>
        <begin position="13"/>
        <end position="145"/>
    </location>
</feature>
<protein>
    <recommendedName>
        <fullName evidence="1">HTH marR-type domain-containing protein</fullName>
    </recommendedName>
</protein>
<dbReference type="Proteomes" id="UP000681340">
    <property type="component" value="Unassembled WGS sequence"/>
</dbReference>
<evidence type="ECO:0000313" key="3">
    <source>
        <dbReference type="Proteomes" id="UP000681340"/>
    </source>
</evidence>
<dbReference type="Gene3D" id="1.10.10.10">
    <property type="entry name" value="Winged helix-like DNA-binding domain superfamily/Winged helix DNA-binding domain"/>
    <property type="match status" value="1"/>
</dbReference>
<dbReference type="InterPro" id="IPR036388">
    <property type="entry name" value="WH-like_DNA-bd_sf"/>
</dbReference>
<dbReference type="Pfam" id="PF01047">
    <property type="entry name" value="MarR"/>
    <property type="match status" value="1"/>
</dbReference>
<evidence type="ECO:0000259" key="1">
    <source>
        <dbReference type="PROSITE" id="PS50995"/>
    </source>
</evidence>